<dbReference type="AlphaFoldDB" id="A0A9E2NZV2"/>
<feature type="coiled-coil region" evidence="1">
    <location>
        <begin position="218"/>
        <end position="245"/>
    </location>
</feature>
<organism evidence="3 4">
    <name type="scientific">Candidatus Treponema excrementipullorum</name>
    <dbReference type="NCBI Taxonomy" id="2838768"/>
    <lineage>
        <taxon>Bacteria</taxon>
        <taxon>Pseudomonadati</taxon>
        <taxon>Spirochaetota</taxon>
        <taxon>Spirochaetia</taxon>
        <taxon>Spirochaetales</taxon>
        <taxon>Treponemataceae</taxon>
        <taxon>Treponema</taxon>
    </lineage>
</organism>
<dbReference type="Gene3D" id="1.20.1600.10">
    <property type="entry name" value="Outer membrane efflux proteins (OEP)"/>
    <property type="match status" value="2"/>
</dbReference>
<feature type="signal peptide" evidence="2">
    <location>
        <begin position="1"/>
        <end position="27"/>
    </location>
</feature>
<proteinExistence type="predicted"/>
<sequence>MKKATPVCFSKPVILLCLFLTCSSLWGQTDTIEDNVYSVEELLAGYIAHDSEIQWLLIQLEKSQLSKKSADISSGFNVNLSTGNFTMSADTMKLVPSVSVSVPKWNNVSVSASVPVNIVNENDKTQLEGASVSVGADIIGGSGKQTQLSILTAERSLLEAQRAIENRALSAEKEFYTTLKNIYSQYGNVLTAQDDVYDKQIDLETVRIGGYSTSSSSYRTAELELMTAERKVLQLERELQRSLNLFAKDCGLSMGVLTVDTLPMVDTVVIQSGILDGPYTDTLENFSAMDSAQWNLTSDQLSKEAAGMVTLSAQVGYTYKNQLQKGSDTIDVGVTLNTFGANLKGGLTFPVTGDSKVPSAQLSLSWSPDSMREQSIQQKQNTLNVELAQLKIADAEEEYYLALEANELTWTDLMWNRQVKSEEYALYEQLASDTETWYKQGLVSETDYRRAMTNRDNALLQTYLSDIDLILNSIETKQMFIQETK</sequence>
<dbReference type="Proteomes" id="UP000823914">
    <property type="component" value="Unassembled WGS sequence"/>
</dbReference>
<reference evidence="3" key="1">
    <citation type="journal article" date="2021" name="PeerJ">
        <title>Extensive microbial diversity within the chicken gut microbiome revealed by metagenomics and culture.</title>
        <authorList>
            <person name="Gilroy R."/>
            <person name="Ravi A."/>
            <person name="Getino M."/>
            <person name="Pursley I."/>
            <person name="Horton D.L."/>
            <person name="Alikhan N.F."/>
            <person name="Baker D."/>
            <person name="Gharbi K."/>
            <person name="Hall N."/>
            <person name="Watson M."/>
            <person name="Adriaenssens E.M."/>
            <person name="Foster-Nyarko E."/>
            <person name="Jarju S."/>
            <person name="Secka A."/>
            <person name="Antonio M."/>
            <person name="Oren A."/>
            <person name="Chaudhuri R.R."/>
            <person name="La Ragione R."/>
            <person name="Hildebrand F."/>
            <person name="Pallen M.J."/>
        </authorList>
    </citation>
    <scope>NUCLEOTIDE SEQUENCE</scope>
    <source>
        <strain evidence="3">Gambia15-2214</strain>
    </source>
</reference>
<gene>
    <name evidence="3" type="ORF">IAA16_08975</name>
</gene>
<evidence type="ECO:0000313" key="3">
    <source>
        <dbReference type="EMBL" id="MBU3850685.1"/>
    </source>
</evidence>
<accession>A0A9E2NZV2</accession>
<keyword evidence="2" id="KW-0732">Signal</keyword>
<comment type="caution">
    <text evidence="3">The sequence shown here is derived from an EMBL/GenBank/DDBJ whole genome shotgun (WGS) entry which is preliminary data.</text>
</comment>
<dbReference type="EMBL" id="JAHLFV010000207">
    <property type="protein sequence ID" value="MBU3850685.1"/>
    <property type="molecule type" value="Genomic_DNA"/>
</dbReference>
<keyword evidence="1" id="KW-0175">Coiled coil</keyword>
<reference evidence="3" key="2">
    <citation type="submission" date="2021-04" db="EMBL/GenBank/DDBJ databases">
        <authorList>
            <person name="Gilroy R."/>
        </authorList>
    </citation>
    <scope>NUCLEOTIDE SEQUENCE</scope>
    <source>
        <strain evidence="3">Gambia15-2214</strain>
    </source>
</reference>
<name>A0A9E2NZV2_9SPIR</name>
<evidence type="ECO:0000256" key="1">
    <source>
        <dbReference type="SAM" id="Coils"/>
    </source>
</evidence>
<evidence type="ECO:0000256" key="2">
    <source>
        <dbReference type="SAM" id="SignalP"/>
    </source>
</evidence>
<dbReference type="SUPFAM" id="SSF56954">
    <property type="entry name" value="Outer membrane efflux proteins (OEP)"/>
    <property type="match status" value="2"/>
</dbReference>
<feature type="chain" id="PRO_5038615898" evidence="2">
    <location>
        <begin position="28"/>
        <end position="485"/>
    </location>
</feature>
<protein>
    <submittedName>
        <fullName evidence="3">TolC family protein</fullName>
    </submittedName>
</protein>
<evidence type="ECO:0000313" key="4">
    <source>
        <dbReference type="Proteomes" id="UP000823914"/>
    </source>
</evidence>